<dbReference type="Pfam" id="PF00501">
    <property type="entry name" value="AMP-binding"/>
    <property type="match status" value="1"/>
</dbReference>
<name>A0ABW4L3B8_9MICO</name>
<feature type="domain" description="AMP-binding enzyme C-terminal" evidence="2">
    <location>
        <begin position="419"/>
        <end position="499"/>
    </location>
</feature>
<dbReference type="InterPro" id="IPR050237">
    <property type="entry name" value="ATP-dep_AMP-bd_enzyme"/>
</dbReference>
<gene>
    <name evidence="3" type="ORF">ACFSE6_05950</name>
</gene>
<evidence type="ECO:0000259" key="2">
    <source>
        <dbReference type="Pfam" id="PF13193"/>
    </source>
</evidence>
<dbReference type="Gene3D" id="3.40.50.12780">
    <property type="entry name" value="N-terminal domain of ligase-like"/>
    <property type="match status" value="1"/>
</dbReference>
<feature type="domain" description="AMP-dependent synthetase/ligase" evidence="1">
    <location>
        <begin position="8"/>
        <end position="369"/>
    </location>
</feature>
<keyword evidence="4" id="KW-1185">Reference proteome</keyword>
<evidence type="ECO:0000259" key="1">
    <source>
        <dbReference type="Pfam" id="PF00501"/>
    </source>
</evidence>
<dbReference type="Pfam" id="PF13193">
    <property type="entry name" value="AMP-binding_C"/>
    <property type="match status" value="1"/>
</dbReference>
<dbReference type="PANTHER" id="PTHR43767">
    <property type="entry name" value="LONG-CHAIN-FATTY-ACID--COA LIGASE"/>
    <property type="match status" value="1"/>
</dbReference>
<dbReference type="InterPro" id="IPR000873">
    <property type="entry name" value="AMP-dep_synth/lig_dom"/>
</dbReference>
<reference evidence="4" key="1">
    <citation type="journal article" date="2019" name="Int. J. Syst. Evol. Microbiol.">
        <title>The Global Catalogue of Microorganisms (GCM) 10K type strain sequencing project: providing services to taxonomists for standard genome sequencing and annotation.</title>
        <authorList>
            <consortium name="The Broad Institute Genomics Platform"/>
            <consortium name="The Broad Institute Genome Sequencing Center for Infectious Disease"/>
            <person name="Wu L."/>
            <person name="Ma J."/>
        </authorList>
    </citation>
    <scope>NUCLEOTIDE SEQUENCE [LARGE SCALE GENOMIC DNA]</scope>
    <source>
        <strain evidence="4">JCM 17130</strain>
    </source>
</reference>
<evidence type="ECO:0000313" key="4">
    <source>
        <dbReference type="Proteomes" id="UP001597277"/>
    </source>
</evidence>
<dbReference type="SUPFAM" id="SSF56801">
    <property type="entry name" value="Acetyl-CoA synthetase-like"/>
    <property type="match status" value="1"/>
</dbReference>
<dbReference type="Proteomes" id="UP001597277">
    <property type="component" value="Unassembled WGS sequence"/>
</dbReference>
<dbReference type="InterPro" id="IPR025110">
    <property type="entry name" value="AMP-bd_C"/>
</dbReference>
<dbReference type="RefSeq" id="WP_388003460.1">
    <property type="nucleotide sequence ID" value="NZ_JBHUEE010000002.1"/>
</dbReference>
<protein>
    <submittedName>
        <fullName evidence="3">Class I adenylate-forming enzyme family protein</fullName>
    </submittedName>
</protein>
<dbReference type="EMBL" id="JBHUEE010000002">
    <property type="protein sequence ID" value="MFD1717367.1"/>
    <property type="molecule type" value="Genomic_DNA"/>
</dbReference>
<evidence type="ECO:0000313" key="3">
    <source>
        <dbReference type="EMBL" id="MFD1717367.1"/>
    </source>
</evidence>
<dbReference type="InterPro" id="IPR020845">
    <property type="entry name" value="AMP-binding_CS"/>
</dbReference>
<accession>A0ABW4L3B8</accession>
<dbReference type="PROSITE" id="PS00455">
    <property type="entry name" value="AMP_BINDING"/>
    <property type="match status" value="1"/>
</dbReference>
<dbReference type="PANTHER" id="PTHR43767:SF1">
    <property type="entry name" value="NONRIBOSOMAL PEPTIDE SYNTHASE PES1 (EUROFUNG)-RELATED"/>
    <property type="match status" value="1"/>
</dbReference>
<sequence length="526" mass="56793">MQIGRALRWTAARHPERTAFAGRRRMTYREWDERTNLIANAMAGLGVRTGDRVAMFTANTEVMASTHLALQKLGAMSTPLNTRLSAPELTYCLDDAEPKVVITDDHARHVATEALAAAQVRPVLLHAGTDPVTGAEDFEAAVARSDATAPGVTVAESDPSVMLYTSGTTGKPKGVPRTQHNEYAASSAHVMQCQYGSGESTLGAMPMYHTMGLRSLLSMVLVGGKVVEMPAYDAARAVELIEAEQVSALYLVPTAFWALAQTGRLEDVARSVRKLAFAGAPMTSTLCEQLMAQVRPEVFVNHYGSSEIYTFAIEDHAPRKPGSAGRAGMLSRLLVVDPATQDGHKQLPPGEVGEIVASLDSDEAFAGYWRRPDADQKSIRNGWYHTGDLGHLDDDGDLWVDGRVDDMIITGGENVHPVEVEDVLSRHPEVGEVSVVGLQDDKWGQAVTAFVVPAQEGADPRALAERITTWAREEAPLSPYKRPKNVLVVASIPKSPVGKILRRKLVAGDYRLRTGSGEDAGARTPS</sequence>
<dbReference type="InterPro" id="IPR045851">
    <property type="entry name" value="AMP-bd_C_sf"/>
</dbReference>
<dbReference type="Gene3D" id="3.30.300.30">
    <property type="match status" value="1"/>
</dbReference>
<organism evidence="3 4">
    <name type="scientific">Georgenia deserti</name>
    <dbReference type="NCBI Taxonomy" id="2093781"/>
    <lineage>
        <taxon>Bacteria</taxon>
        <taxon>Bacillati</taxon>
        <taxon>Actinomycetota</taxon>
        <taxon>Actinomycetes</taxon>
        <taxon>Micrococcales</taxon>
        <taxon>Bogoriellaceae</taxon>
        <taxon>Georgenia</taxon>
    </lineage>
</organism>
<comment type="caution">
    <text evidence="3">The sequence shown here is derived from an EMBL/GenBank/DDBJ whole genome shotgun (WGS) entry which is preliminary data.</text>
</comment>
<proteinExistence type="predicted"/>
<dbReference type="InterPro" id="IPR042099">
    <property type="entry name" value="ANL_N_sf"/>
</dbReference>